<evidence type="ECO:0000313" key="3">
    <source>
        <dbReference type="Proteomes" id="UP000012960"/>
    </source>
</evidence>
<evidence type="ECO:0000313" key="1">
    <source>
        <dbReference type="EMBL" id="CAG1863942.1"/>
    </source>
</evidence>
<dbReference type="Proteomes" id="UP000012960">
    <property type="component" value="Unplaced"/>
</dbReference>
<reference evidence="2" key="2">
    <citation type="submission" date="2021-05" db="UniProtKB">
        <authorList>
            <consortium name="EnsemblPlants"/>
        </authorList>
    </citation>
    <scope>IDENTIFICATION</scope>
    <source>
        <strain evidence="2">subsp. malaccensis</strain>
    </source>
</reference>
<reference evidence="1" key="1">
    <citation type="submission" date="2021-03" db="EMBL/GenBank/DDBJ databases">
        <authorList>
            <consortium name="Genoscope - CEA"/>
            <person name="William W."/>
        </authorList>
    </citation>
    <scope>NUCLEOTIDE SEQUENCE</scope>
    <source>
        <strain evidence="1">Doubled-haploid Pahang</strain>
    </source>
</reference>
<organism evidence="2 3">
    <name type="scientific">Musa acuminata subsp. malaccensis</name>
    <name type="common">Wild banana</name>
    <name type="synonym">Musa malaccensis</name>
    <dbReference type="NCBI Taxonomy" id="214687"/>
    <lineage>
        <taxon>Eukaryota</taxon>
        <taxon>Viridiplantae</taxon>
        <taxon>Streptophyta</taxon>
        <taxon>Embryophyta</taxon>
        <taxon>Tracheophyta</taxon>
        <taxon>Spermatophyta</taxon>
        <taxon>Magnoliopsida</taxon>
        <taxon>Liliopsida</taxon>
        <taxon>Zingiberales</taxon>
        <taxon>Musaceae</taxon>
        <taxon>Musa</taxon>
    </lineage>
</organism>
<evidence type="ECO:0000313" key="2">
    <source>
        <dbReference type="EnsemblPlants" id="Ma11_p08560.1"/>
    </source>
</evidence>
<dbReference type="AlphaFoldDB" id="A0A804L5Q3"/>
<dbReference type="EMBL" id="HG996475">
    <property type="protein sequence ID" value="CAG1863942.1"/>
    <property type="molecule type" value="Genomic_DNA"/>
</dbReference>
<dbReference type="EnsemblPlants" id="Ma11_t08560.1">
    <property type="protein sequence ID" value="Ma11_p08560.1"/>
    <property type="gene ID" value="Ma11_g08560"/>
</dbReference>
<proteinExistence type="predicted"/>
<dbReference type="InParanoid" id="A0A804L5Q3"/>
<keyword evidence="3" id="KW-1185">Reference proteome</keyword>
<dbReference type="Gramene" id="Ma11_t08560.1">
    <property type="protein sequence ID" value="Ma11_p08560.1"/>
    <property type="gene ID" value="Ma11_g08560"/>
</dbReference>
<protein>
    <submittedName>
        <fullName evidence="1">(wild Malaysian banana) hypothetical protein</fullName>
    </submittedName>
</protein>
<name>A0A804L5Q3_MUSAM</name>
<sequence length="97" mass="10754">MWVGRASTRRIVKEVFRDFRGRRAGLSKALTTGPSSLSLSSIRSDFLEVSAGLGFVFLLPDPLCYVLAGGVEDFQRFDQQCVTGELSPPFLCLLLFH</sequence>
<accession>A0A804L5Q3</accession>
<gene>
    <name evidence="1" type="ORF">GSMUA_16860.1</name>
</gene>